<sequence>MSNYLYFYENIDKLINDDLLLSTEEEFVKVEDIFNINLVNLNIEPTLLDDNNIMLLYLLCIHKISTFKHDNIVRHKLIQFFNFHKGKSENKEQKGGSHFILLNILKKHIRNKIYQIQPKPKHLE</sequence>
<reference evidence="1" key="1">
    <citation type="journal article" date="2020" name="Nature">
        <title>Giant virus diversity and host interactions through global metagenomics.</title>
        <authorList>
            <person name="Schulz F."/>
            <person name="Roux S."/>
            <person name="Paez-Espino D."/>
            <person name="Jungbluth S."/>
            <person name="Walsh D.A."/>
            <person name="Denef V.J."/>
            <person name="McMahon K.D."/>
            <person name="Konstantinidis K.T."/>
            <person name="Eloe-Fadrosh E.A."/>
            <person name="Kyrpides N.C."/>
            <person name="Woyke T."/>
        </authorList>
    </citation>
    <scope>NUCLEOTIDE SEQUENCE</scope>
    <source>
        <strain evidence="1">GVMAG-M-3300027736-24</strain>
    </source>
</reference>
<dbReference type="EMBL" id="MN740418">
    <property type="protein sequence ID" value="QHU05754.1"/>
    <property type="molecule type" value="Genomic_DNA"/>
</dbReference>
<accession>A0A6C0JPX5</accession>
<dbReference type="AlphaFoldDB" id="A0A6C0JPX5"/>
<protein>
    <submittedName>
        <fullName evidence="1">Uncharacterized protein</fullName>
    </submittedName>
</protein>
<organism evidence="1">
    <name type="scientific">viral metagenome</name>
    <dbReference type="NCBI Taxonomy" id="1070528"/>
    <lineage>
        <taxon>unclassified sequences</taxon>
        <taxon>metagenomes</taxon>
        <taxon>organismal metagenomes</taxon>
    </lineage>
</organism>
<evidence type="ECO:0000313" key="1">
    <source>
        <dbReference type="EMBL" id="QHU05754.1"/>
    </source>
</evidence>
<name>A0A6C0JPX5_9ZZZZ</name>
<proteinExistence type="predicted"/>